<comment type="caution">
    <text evidence="1">The sequence shown here is derived from an EMBL/GenBank/DDBJ whole genome shotgun (WGS) entry which is preliminary data.</text>
</comment>
<organism evidence="1 2">
    <name type="scientific">Paramecium primaurelia</name>
    <dbReference type="NCBI Taxonomy" id="5886"/>
    <lineage>
        <taxon>Eukaryota</taxon>
        <taxon>Sar</taxon>
        <taxon>Alveolata</taxon>
        <taxon>Ciliophora</taxon>
        <taxon>Intramacronucleata</taxon>
        <taxon>Oligohymenophorea</taxon>
        <taxon>Peniculida</taxon>
        <taxon>Parameciidae</taxon>
        <taxon>Paramecium</taxon>
    </lineage>
</organism>
<proteinExistence type="predicted"/>
<dbReference type="Proteomes" id="UP000688137">
    <property type="component" value="Unassembled WGS sequence"/>
</dbReference>
<dbReference type="AlphaFoldDB" id="A0A8S1NKE1"/>
<evidence type="ECO:0000313" key="2">
    <source>
        <dbReference type="Proteomes" id="UP000688137"/>
    </source>
</evidence>
<gene>
    <name evidence="1" type="ORF">PPRIM_AZ9-3.1.T0910019</name>
</gene>
<dbReference type="EMBL" id="CAJJDM010000094">
    <property type="protein sequence ID" value="CAD8092572.1"/>
    <property type="molecule type" value="Genomic_DNA"/>
</dbReference>
<evidence type="ECO:0000313" key="1">
    <source>
        <dbReference type="EMBL" id="CAD8092572.1"/>
    </source>
</evidence>
<name>A0A8S1NKE1_PARPR</name>
<sequence length="120" mass="13950">MKTISFPAISAQELLVFIFEFRSSQCFISMIGTIYTIKFSTRIFFCSTNSIAFWIIRAVSKKNCYLPIQLQCRKAEQQLQFNYQLQPCNNIWDSIIVQAARMINVGEQVETNKIIILSHK</sequence>
<reference evidence="1" key="1">
    <citation type="submission" date="2021-01" db="EMBL/GenBank/DDBJ databases">
        <authorList>
            <consortium name="Genoscope - CEA"/>
            <person name="William W."/>
        </authorList>
    </citation>
    <scope>NUCLEOTIDE SEQUENCE</scope>
</reference>
<accession>A0A8S1NKE1</accession>
<keyword evidence="2" id="KW-1185">Reference proteome</keyword>
<protein>
    <submittedName>
        <fullName evidence="1">Uncharacterized protein</fullName>
    </submittedName>
</protein>